<dbReference type="EMBL" id="CAUYUJ010020512">
    <property type="protein sequence ID" value="CAK0898851.1"/>
    <property type="molecule type" value="Genomic_DNA"/>
</dbReference>
<name>A0ABN9XGM8_9DINO</name>
<evidence type="ECO:0000313" key="1">
    <source>
        <dbReference type="EMBL" id="CAK0898851.1"/>
    </source>
</evidence>
<gene>
    <name evidence="1" type="ORF">PCOR1329_LOCUS76526</name>
</gene>
<organism evidence="1 2">
    <name type="scientific">Prorocentrum cordatum</name>
    <dbReference type="NCBI Taxonomy" id="2364126"/>
    <lineage>
        <taxon>Eukaryota</taxon>
        <taxon>Sar</taxon>
        <taxon>Alveolata</taxon>
        <taxon>Dinophyceae</taxon>
        <taxon>Prorocentrales</taxon>
        <taxon>Prorocentraceae</taxon>
        <taxon>Prorocentrum</taxon>
    </lineage>
</organism>
<proteinExistence type="predicted"/>
<reference evidence="1" key="1">
    <citation type="submission" date="2023-10" db="EMBL/GenBank/DDBJ databases">
        <authorList>
            <person name="Chen Y."/>
            <person name="Shah S."/>
            <person name="Dougan E. K."/>
            <person name="Thang M."/>
            <person name="Chan C."/>
        </authorList>
    </citation>
    <scope>NUCLEOTIDE SEQUENCE [LARGE SCALE GENOMIC DNA]</scope>
</reference>
<comment type="caution">
    <text evidence="1">The sequence shown here is derived from an EMBL/GenBank/DDBJ whole genome shotgun (WGS) entry which is preliminary data.</text>
</comment>
<feature type="non-terminal residue" evidence="1">
    <location>
        <position position="170"/>
    </location>
</feature>
<keyword evidence="2" id="KW-1185">Reference proteome</keyword>
<dbReference type="Proteomes" id="UP001189429">
    <property type="component" value="Unassembled WGS sequence"/>
</dbReference>
<accession>A0ABN9XGM8</accession>
<evidence type="ECO:0000313" key="2">
    <source>
        <dbReference type="Proteomes" id="UP001189429"/>
    </source>
</evidence>
<protein>
    <submittedName>
        <fullName evidence="1">Uncharacterized protein</fullName>
    </submittedName>
</protein>
<sequence length="170" mass="19361">MPKHLATSNMRKAELLAELAQWDEDGFSMRAEMLRARHTDLVTDAKALGCVLDGKKTRGDLQILGTERHELNLARAKGCDPMPFGRHQGKTIWKLLERERGHARCMVSMNSYQFQRITDWLVSQGATRSMREKSSEMDTNAKTKEEQIIDLLGDVKMAMSVLTTRVQKVE</sequence>